<reference evidence="1 2" key="1">
    <citation type="journal article" date="2019" name="Int. J. Syst. Evol. Microbiol.">
        <title>The Global Catalogue of Microorganisms (GCM) 10K type strain sequencing project: providing services to taxonomists for standard genome sequencing and annotation.</title>
        <authorList>
            <consortium name="The Broad Institute Genomics Platform"/>
            <consortium name="The Broad Institute Genome Sequencing Center for Infectious Disease"/>
            <person name="Wu L."/>
            <person name="Ma J."/>
        </authorList>
    </citation>
    <scope>NUCLEOTIDE SEQUENCE [LARGE SCALE GENOMIC DNA]</scope>
    <source>
        <strain evidence="1 2">JCM 16083</strain>
    </source>
</reference>
<organism evidence="1 2">
    <name type="scientific">Wandonia haliotis</name>
    <dbReference type="NCBI Taxonomy" id="574963"/>
    <lineage>
        <taxon>Bacteria</taxon>
        <taxon>Pseudomonadati</taxon>
        <taxon>Bacteroidota</taxon>
        <taxon>Flavobacteriia</taxon>
        <taxon>Flavobacteriales</taxon>
        <taxon>Crocinitomicaceae</taxon>
        <taxon>Wandonia</taxon>
    </lineage>
</organism>
<evidence type="ECO:0000313" key="1">
    <source>
        <dbReference type="EMBL" id="GAA0874606.1"/>
    </source>
</evidence>
<comment type="caution">
    <text evidence="1">The sequence shown here is derived from an EMBL/GenBank/DDBJ whole genome shotgun (WGS) entry which is preliminary data.</text>
</comment>
<dbReference type="EMBL" id="BAAAFH010000003">
    <property type="protein sequence ID" value="GAA0874606.1"/>
    <property type="molecule type" value="Genomic_DNA"/>
</dbReference>
<sequence length="167" mass="20207">MYIPFLGLRTYFELERKQIRKEVKRKLMSEVPVDQLVELRFSKHTIDREVNWKHSKEFEYRGEMYDIVYRKEKNDSLFFHCWWDREETALNQRVNQLATICFAKNTDPESRTAKLKVVCEKEYIPLHILLTELQKFQSHYEVIADRPPEIYFDISLEIPVPPPRLVA</sequence>
<dbReference type="Proteomes" id="UP001501126">
    <property type="component" value="Unassembled WGS sequence"/>
</dbReference>
<gene>
    <name evidence="1" type="ORF">GCM10009118_10140</name>
</gene>
<name>A0ABN1MNZ2_9FLAO</name>
<protein>
    <submittedName>
        <fullName evidence="1">Uncharacterized protein</fullName>
    </submittedName>
</protein>
<accession>A0ABN1MNZ2</accession>
<evidence type="ECO:0000313" key="2">
    <source>
        <dbReference type="Proteomes" id="UP001501126"/>
    </source>
</evidence>
<proteinExistence type="predicted"/>
<keyword evidence="2" id="KW-1185">Reference proteome</keyword>